<keyword evidence="10" id="KW-1185">Reference proteome</keyword>
<comment type="function">
    <text evidence="1">Putative transcription factor.</text>
</comment>
<keyword evidence="6" id="KW-0539">Nucleus</keyword>
<keyword evidence="4" id="KW-0238">DNA-binding</keyword>
<keyword evidence="3" id="KW-0175">Coiled coil</keyword>
<sequence>MDHFQVTILESSLVDESNDGLVVVPMPVAPPATWNENPHADMQHDKGTIVEQHERDDMLDEILRYLHLPMVEAAKELKMTPKALKHLSRRHGINPWPTQRIKATNKNITKLLDAGTHGNNKREASIQFKNMDLEKNKEEMHEKIATQSAEPEI</sequence>
<feature type="domain" description="RWP-RK" evidence="7">
    <location>
        <begin position="40"/>
        <end position="124"/>
    </location>
</feature>
<protein>
    <recommendedName>
        <fullName evidence="7">RWP-RK domain-containing protein</fullName>
    </recommendedName>
</protein>
<dbReference type="PROSITE" id="PS51519">
    <property type="entry name" value="RWP_RK"/>
    <property type="match status" value="1"/>
</dbReference>
<reference evidence="8 9" key="1">
    <citation type="journal article" date="2010" name="Nature">
        <title>Genome sequencing and analysis of the model grass Brachypodium distachyon.</title>
        <authorList>
            <consortium name="International Brachypodium Initiative"/>
        </authorList>
    </citation>
    <scope>NUCLEOTIDE SEQUENCE [LARGE SCALE GENOMIC DNA]</scope>
    <source>
        <strain evidence="8 9">Bd21</strain>
    </source>
</reference>
<dbReference type="Gramene" id="KQJ98568">
    <property type="protein sequence ID" value="KQJ98568"/>
    <property type="gene ID" value="BRADI_3g37700v3"/>
</dbReference>
<evidence type="ECO:0000256" key="3">
    <source>
        <dbReference type="ARBA" id="ARBA00023054"/>
    </source>
</evidence>
<evidence type="ECO:0000313" key="10">
    <source>
        <dbReference type="Proteomes" id="UP000008810"/>
    </source>
</evidence>
<proteinExistence type="predicted"/>
<dbReference type="PANTHER" id="PTHR46373:SF5">
    <property type="entry name" value="RWP-RK DOMAIN PROTEIN"/>
    <property type="match status" value="1"/>
</dbReference>
<dbReference type="OrthoDB" id="653996at2759"/>
<dbReference type="InParanoid" id="I1I7N7"/>
<dbReference type="EnsemblPlants" id="KQJ98568">
    <property type="protein sequence ID" value="KQJ98568"/>
    <property type="gene ID" value="BRADI_3g37700v3"/>
</dbReference>
<dbReference type="PANTHER" id="PTHR46373">
    <property type="entry name" value="PROTEIN RKD4"/>
    <property type="match status" value="1"/>
</dbReference>
<evidence type="ECO:0000256" key="5">
    <source>
        <dbReference type="ARBA" id="ARBA00023163"/>
    </source>
</evidence>
<reference evidence="8" key="2">
    <citation type="submission" date="2017-06" db="EMBL/GenBank/DDBJ databases">
        <title>WGS assembly of Brachypodium distachyon.</title>
        <authorList>
            <consortium name="The International Brachypodium Initiative"/>
            <person name="Lucas S."/>
            <person name="Harmon-Smith M."/>
            <person name="Lail K."/>
            <person name="Tice H."/>
            <person name="Grimwood J."/>
            <person name="Bruce D."/>
            <person name="Barry K."/>
            <person name="Shu S."/>
            <person name="Lindquist E."/>
            <person name="Wang M."/>
            <person name="Pitluck S."/>
            <person name="Vogel J.P."/>
            <person name="Garvin D.F."/>
            <person name="Mockler T.C."/>
            <person name="Schmutz J."/>
            <person name="Rokhsar D."/>
            <person name="Bevan M.W."/>
        </authorList>
    </citation>
    <scope>NUCLEOTIDE SEQUENCE</scope>
    <source>
        <strain evidence="8">Bd21</strain>
    </source>
</reference>
<evidence type="ECO:0000256" key="2">
    <source>
        <dbReference type="ARBA" id="ARBA00023015"/>
    </source>
</evidence>
<dbReference type="GO" id="GO:0003700">
    <property type="term" value="F:DNA-binding transcription factor activity"/>
    <property type="evidence" value="ECO:0007669"/>
    <property type="project" value="InterPro"/>
</dbReference>
<dbReference type="AlphaFoldDB" id="I1I7N7"/>
<reference evidence="9" key="3">
    <citation type="submission" date="2018-08" db="UniProtKB">
        <authorList>
            <consortium name="EnsemblPlants"/>
        </authorList>
    </citation>
    <scope>IDENTIFICATION</scope>
    <source>
        <strain evidence="9">cv. Bd21</strain>
    </source>
</reference>
<evidence type="ECO:0000256" key="1">
    <source>
        <dbReference type="ARBA" id="ARBA00004049"/>
    </source>
</evidence>
<dbReference type="Proteomes" id="UP000008810">
    <property type="component" value="Chromosome 3"/>
</dbReference>
<dbReference type="HOGENOM" id="CLU_1715774_0_0_1"/>
<organism evidence="8">
    <name type="scientific">Brachypodium distachyon</name>
    <name type="common">Purple false brome</name>
    <name type="synonym">Trachynia distachya</name>
    <dbReference type="NCBI Taxonomy" id="15368"/>
    <lineage>
        <taxon>Eukaryota</taxon>
        <taxon>Viridiplantae</taxon>
        <taxon>Streptophyta</taxon>
        <taxon>Embryophyta</taxon>
        <taxon>Tracheophyta</taxon>
        <taxon>Spermatophyta</taxon>
        <taxon>Magnoliopsida</taxon>
        <taxon>Liliopsida</taxon>
        <taxon>Poales</taxon>
        <taxon>Poaceae</taxon>
        <taxon>BOP clade</taxon>
        <taxon>Pooideae</taxon>
        <taxon>Stipodae</taxon>
        <taxon>Brachypodieae</taxon>
        <taxon>Brachypodium</taxon>
    </lineage>
</organism>
<evidence type="ECO:0000313" key="9">
    <source>
        <dbReference type="EnsemblPlants" id="KQJ98568"/>
    </source>
</evidence>
<dbReference type="EMBL" id="CM000882">
    <property type="protein sequence ID" value="KQJ98568.1"/>
    <property type="molecule type" value="Genomic_DNA"/>
</dbReference>
<name>I1I7N7_BRADI</name>
<gene>
    <name evidence="8" type="ORF">BRADI_3g37700v3</name>
</gene>
<accession>I1I7N7</accession>
<dbReference type="Pfam" id="PF02042">
    <property type="entry name" value="RWP-RK"/>
    <property type="match status" value="1"/>
</dbReference>
<evidence type="ECO:0000259" key="7">
    <source>
        <dbReference type="PROSITE" id="PS51519"/>
    </source>
</evidence>
<evidence type="ECO:0000256" key="6">
    <source>
        <dbReference type="ARBA" id="ARBA00023242"/>
    </source>
</evidence>
<dbReference type="InterPro" id="IPR044607">
    <property type="entry name" value="RKD-like"/>
</dbReference>
<keyword evidence="5" id="KW-0804">Transcription</keyword>
<evidence type="ECO:0000313" key="8">
    <source>
        <dbReference type="EMBL" id="KQJ98568.1"/>
    </source>
</evidence>
<keyword evidence="2" id="KW-0805">Transcription regulation</keyword>
<dbReference type="InterPro" id="IPR003035">
    <property type="entry name" value="RWP-RK_dom"/>
</dbReference>
<evidence type="ECO:0000256" key="4">
    <source>
        <dbReference type="ARBA" id="ARBA00023125"/>
    </source>
</evidence>
<dbReference type="GO" id="GO:0003677">
    <property type="term" value="F:DNA binding"/>
    <property type="evidence" value="ECO:0007669"/>
    <property type="project" value="UniProtKB-KW"/>
</dbReference>